<keyword evidence="7" id="KW-0472">Membrane</keyword>
<evidence type="ECO:0000256" key="9">
    <source>
        <dbReference type="SAM" id="MobiDB-lite"/>
    </source>
</evidence>
<dbReference type="GO" id="GO:0046933">
    <property type="term" value="F:proton-transporting ATP synthase activity, rotational mechanism"/>
    <property type="evidence" value="ECO:0007669"/>
    <property type="project" value="InterPro"/>
</dbReference>
<evidence type="ECO:0000256" key="2">
    <source>
        <dbReference type="ARBA" id="ARBA00007046"/>
    </source>
</evidence>
<evidence type="ECO:0000256" key="3">
    <source>
        <dbReference type="ARBA" id="ARBA00011648"/>
    </source>
</evidence>
<keyword evidence="11" id="KW-1185">Reference proteome</keyword>
<reference evidence="10 11" key="4">
    <citation type="journal article" date="2011" name="BMC Genomics">
        <title>RNA-Seq improves annotation of protein-coding genes in the cucumber genome.</title>
        <authorList>
            <person name="Li Z."/>
            <person name="Zhang Z."/>
            <person name="Yan P."/>
            <person name="Huang S."/>
            <person name="Fei Z."/>
            <person name="Lin K."/>
        </authorList>
    </citation>
    <scope>NUCLEOTIDE SEQUENCE [LARGE SCALE GENOMIC DNA]</scope>
    <source>
        <strain evidence="11">cv. 9930</strain>
    </source>
</reference>
<dbReference type="InterPro" id="IPR000711">
    <property type="entry name" value="ATPase_OSCP/dsu"/>
</dbReference>
<dbReference type="SUPFAM" id="SSF47928">
    <property type="entry name" value="N-terminal domain of the delta subunit of the F1F0-ATP synthase"/>
    <property type="match status" value="1"/>
</dbReference>
<comment type="subunit">
    <text evidence="3">F-type ATPases have 2 components, CF(1) - the catalytic core - and CF(0) - the membrane proton channel. CF(1) has five subunits: alpha(3), beta(3), gamma(1), delta(1), epsilon(1). CF(0) has three main subunits: a, b and c.</text>
</comment>
<keyword evidence="6" id="KW-0406">Ion transport</keyword>
<dbReference type="EMBL" id="CM002924">
    <property type="protein sequence ID" value="KGN56400.1"/>
    <property type="molecule type" value="Genomic_DNA"/>
</dbReference>
<evidence type="ECO:0000256" key="8">
    <source>
        <dbReference type="ARBA" id="ARBA00023310"/>
    </source>
</evidence>
<evidence type="ECO:0000256" key="1">
    <source>
        <dbReference type="ARBA" id="ARBA00004370"/>
    </source>
</evidence>
<evidence type="ECO:0000256" key="7">
    <source>
        <dbReference type="ARBA" id="ARBA00023136"/>
    </source>
</evidence>
<dbReference type="Pfam" id="PF00213">
    <property type="entry name" value="OSCP"/>
    <property type="match status" value="1"/>
</dbReference>
<dbReference type="Gramene" id="KGN56400">
    <property type="protein sequence ID" value="KGN56400"/>
    <property type="gene ID" value="Csa_3G119340"/>
</dbReference>
<protein>
    <recommendedName>
        <fullName evidence="12">ATP synthase delta chain, chloroplastic</fullName>
    </recommendedName>
</protein>
<dbReference type="InterPro" id="IPR026015">
    <property type="entry name" value="ATP_synth_OSCP/delta_N_sf"/>
</dbReference>
<evidence type="ECO:0000313" key="10">
    <source>
        <dbReference type="EMBL" id="KGN56400.1"/>
    </source>
</evidence>
<keyword evidence="8" id="KW-0066">ATP synthesis</keyword>
<proteinExistence type="inferred from homology"/>
<evidence type="ECO:0000313" key="11">
    <source>
        <dbReference type="Proteomes" id="UP000029981"/>
    </source>
</evidence>
<dbReference type="AlphaFoldDB" id="A0A0A0L326"/>
<dbReference type="GO" id="GO:0009773">
    <property type="term" value="P:photosynthetic electron transport in photosystem I"/>
    <property type="evidence" value="ECO:0000318"/>
    <property type="project" value="GO_Central"/>
</dbReference>
<comment type="similarity">
    <text evidence="2">Belongs to the ATPase delta chain family.</text>
</comment>
<evidence type="ECO:0008006" key="12">
    <source>
        <dbReference type="Google" id="ProtNLM"/>
    </source>
</evidence>
<evidence type="ECO:0000256" key="5">
    <source>
        <dbReference type="ARBA" id="ARBA00022781"/>
    </source>
</evidence>
<gene>
    <name evidence="10" type="ORF">Csa_3G119340</name>
</gene>
<organism evidence="10 11">
    <name type="scientific">Cucumis sativus</name>
    <name type="common">Cucumber</name>
    <dbReference type="NCBI Taxonomy" id="3659"/>
    <lineage>
        <taxon>Eukaryota</taxon>
        <taxon>Viridiplantae</taxon>
        <taxon>Streptophyta</taxon>
        <taxon>Embryophyta</taxon>
        <taxon>Tracheophyta</taxon>
        <taxon>Spermatophyta</taxon>
        <taxon>Magnoliopsida</taxon>
        <taxon>eudicotyledons</taxon>
        <taxon>Gunneridae</taxon>
        <taxon>Pentapetalae</taxon>
        <taxon>rosids</taxon>
        <taxon>fabids</taxon>
        <taxon>Cucurbitales</taxon>
        <taxon>Cucurbitaceae</taxon>
        <taxon>Benincaseae</taxon>
        <taxon>Cucumis</taxon>
    </lineage>
</organism>
<name>A0A0A0L326_CUCSA</name>
<dbReference type="eggNOG" id="KOG1662">
    <property type="taxonomic scope" value="Eukaryota"/>
</dbReference>
<dbReference type="Proteomes" id="UP000029981">
    <property type="component" value="Chromosome 3"/>
</dbReference>
<dbReference type="GO" id="GO:0009772">
    <property type="term" value="P:photosynthetic electron transport in photosystem II"/>
    <property type="evidence" value="ECO:0000318"/>
    <property type="project" value="GO_Central"/>
</dbReference>
<comment type="subcellular location">
    <subcellularLocation>
        <location evidence="1">Membrane</location>
    </subcellularLocation>
</comment>
<reference evidence="10 11" key="2">
    <citation type="journal article" date="2009" name="PLoS ONE">
        <title>An integrated genetic and cytogenetic map of the cucumber genome.</title>
        <authorList>
            <person name="Ren Y."/>
            <person name="Zhang Z."/>
            <person name="Liu J."/>
            <person name="Staub J.E."/>
            <person name="Han Y."/>
            <person name="Cheng Z."/>
            <person name="Li X."/>
            <person name="Lu J."/>
            <person name="Miao H."/>
            <person name="Kang H."/>
            <person name="Xie B."/>
            <person name="Gu X."/>
            <person name="Wang X."/>
            <person name="Du Y."/>
            <person name="Jin W."/>
            <person name="Huang S."/>
        </authorList>
    </citation>
    <scope>NUCLEOTIDE SEQUENCE [LARGE SCALE GENOMIC DNA]</scope>
    <source>
        <strain evidence="11">cv. 9930</strain>
    </source>
</reference>
<keyword evidence="5" id="KW-0375">Hydrogen ion transport</keyword>
<feature type="compositionally biased region" description="Low complexity" evidence="9">
    <location>
        <begin position="63"/>
        <end position="77"/>
    </location>
</feature>
<dbReference type="GO" id="GO:0015986">
    <property type="term" value="P:proton motive force-driven ATP synthesis"/>
    <property type="evidence" value="ECO:0000318"/>
    <property type="project" value="GO_Central"/>
</dbReference>
<dbReference type="PANTHER" id="PTHR11910">
    <property type="entry name" value="ATP SYNTHASE DELTA CHAIN"/>
    <property type="match status" value="1"/>
</dbReference>
<reference evidence="10 11" key="3">
    <citation type="journal article" date="2010" name="BMC Genomics">
        <title>Transcriptome sequencing and comparative analysis of cucumber flowers with different sex types.</title>
        <authorList>
            <person name="Guo S."/>
            <person name="Zheng Y."/>
            <person name="Joung J.G."/>
            <person name="Liu S."/>
            <person name="Zhang Z."/>
            <person name="Crasta O.R."/>
            <person name="Sobral B.W."/>
            <person name="Xu Y."/>
            <person name="Huang S."/>
            <person name="Fei Z."/>
        </authorList>
    </citation>
    <scope>NUCLEOTIDE SEQUENCE [LARGE SCALE GENOMIC DNA]</scope>
    <source>
        <strain evidence="11">cv. 9930</strain>
    </source>
</reference>
<dbReference type="GO" id="GO:0016020">
    <property type="term" value="C:membrane"/>
    <property type="evidence" value="ECO:0007669"/>
    <property type="project" value="UniProtKB-SubCell"/>
</dbReference>
<keyword evidence="4" id="KW-0813">Transport</keyword>
<dbReference type="OMA" id="VSSEVKM"/>
<reference evidence="10 11" key="1">
    <citation type="journal article" date="2009" name="Nat. Genet.">
        <title>The genome of the cucumber, Cucumis sativus L.</title>
        <authorList>
            <person name="Huang S."/>
            <person name="Li R."/>
            <person name="Zhang Z."/>
            <person name="Li L."/>
            <person name="Gu X."/>
            <person name="Fan W."/>
            <person name="Lucas W.J."/>
            <person name="Wang X."/>
            <person name="Xie B."/>
            <person name="Ni P."/>
            <person name="Ren Y."/>
            <person name="Zhu H."/>
            <person name="Li J."/>
            <person name="Lin K."/>
            <person name="Jin W."/>
            <person name="Fei Z."/>
            <person name="Li G."/>
            <person name="Staub J."/>
            <person name="Kilian A."/>
            <person name="van der Vossen E.A."/>
            <person name="Wu Y."/>
            <person name="Guo J."/>
            <person name="He J."/>
            <person name="Jia Z."/>
            <person name="Ren Y."/>
            <person name="Tian G."/>
            <person name="Lu Y."/>
            <person name="Ruan J."/>
            <person name="Qian W."/>
            <person name="Wang M."/>
            <person name="Huang Q."/>
            <person name="Li B."/>
            <person name="Xuan Z."/>
            <person name="Cao J."/>
            <person name="Asan"/>
            <person name="Wu Z."/>
            <person name="Zhang J."/>
            <person name="Cai Q."/>
            <person name="Bai Y."/>
            <person name="Zhao B."/>
            <person name="Han Y."/>
            <person name="Li Y."/>
            <person name="Li X."/>
            <person name="Wang S."/>
            <person name="Shi Q."/>
            <person name="Liu S."/>
            <person name="Cho W.K."/>
            <person name="Kim J.Y."/>
            <person name="Xu Y."/>
            <person name="Heller-Uszynska K."/>
            <person name="Miao H."/>
            <person name="Cheng Z."/>
            <person name="Zhang S."/>
            <person name="Wu J."/>
            <person name="Yang Y."/>
            <person name="Kang H."/>
            <person name="Li M."/>
            <person name="Liang H."/>
            <person name="Ren X."/>
            <person name="Shi Z."/>
            <person name="Wen M."/>
            <person name="Jian M."/>
            <person name="Yang H."/>
            <person name="Zhang G."/>
            <person name="Yang Z."/>
            <person name="Chen R."/>
            <person name="Liu S."/>
            <person name="Li J."/>
            <person name="Ma L."/>
            <person name="Liu H."/>
            <person name="Zhou Y."/>
            <person name="Zhao J."/>
            <person name="Fang X."/>
            <person name="Li G."/>
            <person name="Fang L."/>
            <person name="Li Y."/>
            <person name="Liu D."/>
            <person name="Zheng H."/>
            <person name="Zhang Y."/>
            <person name="Qin N."/>
            <person name="Li Z."/>
            <person name="Yang G."/>
            <person name="Yang S."/>
            <person name="Bolund L."/>
            <person name="Kristiansen K."/>
            <person name="Zheng H."/>
            <person name="Li S."/>
            <person name="Zhang X."/>
            <person name="Yang H."/>
            <person name="Wang J."/>
            <person name="Sun R."/>
            <person name="Zhang B."/>
            <person name="Jiang S."/>
            <person name="Wang J."/>
            <person name="Du Y."/>
            <person name="Li S."/>
        </authorList>
    </citation>
    <scope>NUCLEOTIDE SEQUENCE [LARGE SCALE GENOMIC DNA]</scope>
    <source>
        <strain evidence="11">cv. 9930</strain>
    </source>
</reference>
<feature type="compositionally biased region" description="Polar residues" evidence="9">
    <location>
        <begin position="42"/>
        <end position="62"/>
    </location>
</feature>
<evidence type="ECO:0000256" key="6">
    <source>
        <dbReference type="ARBA" id="ARBA00023065"/>
    </source>
</evidence>
<dbReference type="STRING" id="3659.A0A0A0L326"/>
<sequence>MDTLTTPSVSSALRVPSRTLTSSRDFLHLKNPTAHLPHRSPSRTSNSISKPPNFLSTPQTLNPSIPFSTPRRSSSPLLHRRPASGYAAALLDASQSTGTIHSVAKDVGRFSKLLRGKRIGRVLNDPLVGDEEKGRLVKEIAVKGGFERQVVKLTKMLIEKSKLSILTEVFSEFERVYDELCGTEVVMVSSSKKMEEEELIGIAKNVQRLSGAIKVKVRSFIHGGLMV</sequence>
<feature type="region of interest" description="Disordered" evidence="9">
    <location>
        <begin position="23"/>
        <end position="79"/>
    </location>
</feature>
<accession>A0A0A0L326</accession>
<evidence type="ECO:0000256" key="4">
    <source>
        <dbReference type="ARBA" id="ARBA00022448"/>
    </source>
</evidence>
<dbReference type="Gene3D" id="1.10.520.20">
    <property type="entry name" value="N-terminal domain of the delta subunit of the F1F0-ATP synthase"/>
    <property type="match status" value="1"/>
</dbReference>